<organism evidence="2 3">
    <name type="scientific">Bacillus tequilensis</name>
    <dbReference type="NCBI Taxonomy" id="227866"/>
    <lineage>
        <taxon>Bacteria</taxon>
        <taxon>Bacillati</taxon>
        <taxon>Bacillota</taxon>
        <taxon>Bacilli</taxon>
        <taxon>Bacillales</taxon>
        <taxon>Bacillaceae</taxon>
        <taxon>Bacillus</taxon>
    </lineage>
</organism>
<dbReference type="KEGG" id="bteq:G4P54_18855"/>
<feature type="transmembrane region" description="Helical" evidence="1">
    <location>
        <begin position="23"/>
        <end position="56"/>
    </location>
</feature>
<dbReference type="AlphaFoldDB" id="A0A6H0WM94"/>
<proteinExistence type="predicted"/>
<keyword evidence="1" id="KW-0472">Membrane</keyword>
<keyword evidence="1" id="KW-0812">Transmembrane</keyword>
<keyword evidence="1" id="KW-1133">Transmembrane helix</keyword>
<name>A0A6H0WM94_9BACI</name>
<reference evidence="2 3" key="1">
    <citation type="submission" date="2020-02" db="EMBL/GenBank/DDBJ databases">
        <title>Genome sequencing, annotation and comparative genomic analysis of Bacillus tequilensis EA-CB0015, an effective biological control agent against Pseudocercospora fijiensis in banana plants.</title>
        <authorList>
            <person name="Cuellar-Gaviria T.Z."/>
            <person name="Ju K.-S."/>
            <person name="Villegas-Escobar V."/>
        </authorList>
    </citation>
    <scope>NUCLEOTIDE SEQUENCE [LARGE SCALE GENOMIC DNA]</scope>
    <source>
        <strain evidence="2 3">EA-CB0015</strain>
    </source>
</reference>
<dbReference type="InterPro" id="IPR035287">
    <property type="entry name" value="DUF5362"/>
</dbReference>
<dbReference type="Pfam" id="PF17319">
    <property type="entry name" value="DUF5362"/>
    <property type="match status" value="1"/>
</dbReference>
<evidence type="ECO:0000313" key="3">
    <source>
        <dbReference type="Proteomes" id="UP000501914"/>
    </source>
</evidence>
<gene>
    <name evidence="2" type="ORF">G4P54_18855</name>
</gene>
<keyword evidence="3" id="KW-1185">Reference proteome</keyword>
<evidence type="ECO:0000256" key="1">
    <source>
        <dbReference type="SAM" id="Phobius"/>
    </source>
</evidence>
<sequence length="129" mass="14038">MNPETMNKTLISISKWGKATGILFIIMGAFAALSGAFFFLIGAIPGVLQIIAGIFLMRSAKEAGQMAEHNSGQSEDLMLENYAKFVKMQGIYLIVSIAVSILAIIAVFIFFMLGIADGLFSDYDTYSTY</sequence>
<evidence type="ECO:0000313" key="2">
    <source>
        <dbReference type="EMBL" id="QIW81692.1"/>
    </source>
</evidence>
<accession>A0A6H0WM94</accession>
<dbReference type="RefSeq" id="WP_167873524.1">
    <property type="nucleotide sequence ID" value="NZ_CP048852.1"/>
</dbReference>
<dbReference type="EMBL" id="CP048852">
    <property type="protein sequence ID" value="QIW81692.1"/>
    <property type="molecule type" value="Genomic_DNA"/>
</dbReference>
<dbReference type="Proteomes" id="UP000501914">
    <property type="component" value="Chromosome"/>
</dbReference>
<feature type="transmembrane region" description="Helical" evidence="1">
    <location>
        <begin position="91"/>
        <end position="116"/>
    </location>
</feature>
<protein>
    <submittedName>
        <fullName evidence="2">DUF5362 domain-containing protein</fullName>
    </submittedName>
</protein>